<comment type="caution">
    <text evidence="1">The sequence shown here is derived from an EMBL/GenBank/DDBJ whole genome shotgun (WGS) entry which is preliminary data.</text>
</comment>
<evidence type="ECO:0000313" key="1">
    <source>
        <dbReference type="EMBL" id="GGI89308.1"/>
    </source>
</evidence>
<proteinExistence type="predicted"/>
<dbReference type="EMBL" id="BMPZ01000009">
    <property type="protein sequence ID" value="GGI89308.1"/>
    <property type="molecule type" value="Genomic_DNA"/>
</dbReference>
<dbReference type="Proteomes" id="UP000613743">
    <property type="component" value="Unassembled WGS sequence"/>
</dbReference>
<sequence length="89" mass="10036">MRIIDCYSETSDIGPDIAIFETENSGFTLLMSRSGDPYDHMKVYFDDEEILEGQRAKEILELVSSAKNELDEEASAIFIGIRNAIEKSI</sequence>
<dbReference type="AlphaFoldDB" id="A0A917JVS8"/>
<organism evidence="1 2">
    <name type="scientific">Shewanella gelidii</name>
    <dbReference type="NCBI Taxonomy" id="1642821"/>
    <lineage>
        <taxon>Bacteria</taxon>
        <taxon>Pseudomonadati</taxon>
        <taxon>Pseudomonadota</taxon>
        <taxon>Gammaproteobacteria</taxon>
        <taxon>Alteromonadales</taxon>
        <taxon>Shewanellaceae</taxon>
        <taxon>Shewanella</taxon>
    </lineage>
</organism>
<reference evidence="1" key="2">
    <citation type="submission" date="2020-09" db="EMBL/GenBank/DDBJ databases">
        <authorList>
            <person name="Sun Q."/>
            <person name="Ohkuma M."/>
        </authorList>
    </citation>
    <scope>NUCLEOTIDE SEQUENCE</scope>
    <source>
        <strain evidence="1">JCM 30804</strain>
    </source>
</reference>
<protein>
    <submittedName>
        <fullName evidence="1">Uncharacterized protein</fullName>
    </submittedName>
</protein>
<gene>
    <name evidence="1" type="ORF">GCM10009332_28390</name>
</gene>
<evidence type="ECO:0000313" key="2">
    <source>
        <dbReference type="Proteomes" id="UP000613743"/>
    </source>
</evidence>
<reference evidence="1" key="1">
    <citation type="journal article" date="2014" name="Int. J. Syst. Evol. Microbiol.">
        <title>Complete genome sequence of Corynebacterium casei LMG S-19264T (=DSM 44701T), isolated from a smear-ripened cheese.</title>
        <authorList>
            <consortium name="US DOE Joint Genome Institute (JGI-PGF)"/>
            <person name="Walter F."/>
            <person name="Albersmeier A."/>
            <person name="Kalinowski J."/>
            <person name="Ruckert C."/>
        </authorList>
    </citation>
    <scope>NUCLEOTIDE SEQUENCE</scope>
    <source>
        <strain evidence="1">JCM 30804</strain>
    </source>
</reference>
<dbReference type="RefSeq" id="WP_188922111.1">
    <property type="nucleotide sequence ID" value="NZ_BMPZ01000009.1"/>
</dbReference>
<accession>A0A917JVS8</accession>
<name>A0A917JVS8_9GAMM</name>
<keyword evidence="2" id="KW-1185">Reference proteome</keyword>